<dbReference type="AlphaFoldDB" id="A0A086TGR6"/>
<gene>
    <name evidence="2" type="ORF">ACRE_007310</name>
</gene>
<dbReference type="OrthoDB" id="3509362at2759"/>
<dbReference type="InterPro" id="IPR020843">
    <property type="entry name" value="ER"/>
</dbReference>
<reference evidence="3" key="1">
    <citation type="journal article" date="2014" name="Genome Announc.">
        <title>Genome sequence and annotation of Acremonium chrysogenum, producer of the beta-lactam antibiotic cephalosporin C.</title>
        <authorList>
            <person name="Terfehr D."/>
            <person name="Dahlmann T.A."/>
            <person name="Specht T."/>
            <person name="Zadra I."/>
            <person name="Kuernsteiner H."/>
            <person name="Kueck U."/>
        </authorList>
    </citation>
    <scope>NUCLEOTIDE SEQUENCE [LARGE SCALE GENOMIC DNA]</scope>
    <source>
        <strain evidence="3">ATCC 11550 / CBS 779.69 / DSM 880 / IAM 14645 / JCM 23072 / IMI 49137</strain>
    </source>
</reference>
<dbReference type="Pfam" id="PF08240">
    <property type="entry name" value="ADH_N"/>
    <property type="match status" value="1"/>
</dbReference>
<evidence type="ECO:0000313" key="2">
    <source>
        <dbReference type="EMBL" id="KFH48548.1"/>
    </source>
</evidence>
<dbReference type="HOGENOM" id="CLU_026673_3_3_1"/>
<dbReference type="InterPro" id="IPR011032">
    <property type="entry name" value="GroES-like_sf"/>
</dbReference>
<dbReference type="SUPFAM" id="SSF51735">
    <property type="entry name" value="NAD(P)-binding Rossmann-fold domains"/>
    <property type="match status" value="1"/>
</dbReference>
<dbReference type="GO" id="GO:0016491">
    <property type="term" value="F:oxidoreductase activity"/>
    <property type="evidence" value="ECO:0007669"/>
    <property type="project" value="InterPro"/>
</dbReference>
<keyword evidence="3" id="KW-1185">Reference proteome</keyword>
<dbReference type="Gene3D" id="3.40.50.720">
    <property type="entry name" value="NAD(P)-binding Rossmann-like Domain"/>
    <property type="match status" value="1"/>
</dbReference>
<dbReference type="Proteomes" id="UP000029964">
    <property type="component" value="Unassembled WGS sequence"/>
</dbReference>
<dbReference type="InterPro" id="IPR036291">
    <property type="entry name" value="NAD(P)-bd_dom_sf"/>
</dbReference>
<dbReference type="PANTHER" id="PTHR11695">
    <property type="entry name" value="ALCOHOL DEHYDROGENASE RELATED"/>
    <property type="match status" value="1"/>
</dbReference>
<dbReference type="SMART" id="SM00829">
    <property type="entry name" value="PKS_ER"/>
    <property type="match status" value="1"/>
</dbReference>
<dbReference type="CDD" id="cd05289">
    <property type="entry name" value="MDR_like_2"/>
    <property type="match status" value="1"/>
</dbReference>
<evidence type="ECO:0000313" key="3">
    <source>
        <dbReference type="Proteomes" id="UP000029964"/>
    </source>
</evidence>
<comment type="caution">
    <text evidence="2">The sequence shown here is derived from an EMBL/GenBank/DDBJ whole genome shotgun (WGS) entry which is preliminary data.</text>
</comment>
<dbReference type="InterPro" id="IPR050700">
    <property type="entry name" value="YIM1/Zinc_Alcohol_DH_Fams"/>
</dbReference>
<dbReference type="STRING" id="857340.A0A086TGR6"/>
<dbReference type="Gene3D" id="3.90.180.10">
    <property type="entry name" value="Medium-chain alcohol dehydrogenases, catalytic domain"/>
    <property type="match status" value="1"/>
</dbReference>
<accession>A0A086TGR6</accession>
<dbReference type="EMBL" id="JPKY01000003">
    <property type="protein sequence ID" value="KFH48548.1"/>
    <property type="molecule type" value="Genomic_DNA"/>
</dbReference>
<protein>
    <submittedName>
        <fullName evidence="2">Reticulon-4-interacting protein-like protein</fullName>
    </submittedName>
</protein>
<sequence>MSSLPEKIRAVHQPDKTSKRLVMVEAPMPKPSQPSEMLIKVKATCPCLGELGWEANYPHMFTDAREPVPGQDVAGTVVTAPEDSGFKAGDRVFGRISASRAGGCREYTVVSKEEMAILPNGLGWTEGVATPLSALTAWQAPFYQGTLNREAIYGDAEAKRVNAAQRVFIAGAATSVGAWAVQFAALAGAGAVIGLCSTSSAERIKKLGATEIVDYKKETASDWVRQDPQREADLVFDCVGGEGLAHLWDVVKDGGVFVSICGDPYGAKPDGNKKSMRKKGGFFIVESLGTQLAEIAKLVVAGKASPLVDDAKFRFDQFAEAFELVESRRARGKVVINVSED</sequence>
<feature type="domain" description="Enoyl reductase (ER)" evidence="1">
    <location>
        <begin position="16"/>
        <end position="336"/>
    </location>
</feature>
<proteinExistence type="predicted"/>
<dbReference type="InterPro" id="IPR013154">
    <property type="entry name" value="ADH-like_N"/>
</dbReference>
<dbReference type="GO" id="GO:0005739">
    <property type="term" value="C:mitochondrion"/>
    <property type="evidence" value="ECO:0007669"/>
    <property type="project" value="TreeGrafter"/>
</dbReference>
<organism evidence="2 3">
    <name type="scientific">Hapsidospora chrysogenum (strain ATCC 11550 / CBS 779.69 / DSM 880 / IAM 14645 / JCM 23072 / IMI 49137)</name>
    <name type="common">Acremonium chrysogenum</name>
    <dbReference type="NCBI Taxonomy" id="857340"/>
    <lineage>
        <taxon>Eukaryota</taxon>
        <taxon>Fungi</taxon>
        <taxon>Dikarya</taxon>
        <taxon>Ascomycota</taxon>
        <taxon>Pezizomycotina</taxon>
        <taxon>Sordariomycetes</taxon>
        <taxon>Hypocreomycetidae</taxon>
        <taxon>Hypocreales</taxon>
        <taxon>Bionectriaceae</taxon>
        <taxon>Hapsidospora</taxon>
    </lineage>
</organism>
<dbReference type="SUPFAM" id="SSF50129">
    <property type="entry name" value="GroES-like"/>
    <property type="match status" value="1"/>
</dbReference>
<name>A0A086TGR6_HAPC1</name>
<evidence type="ECO:0000259" key="1">
    <source>
        <dbReference type="SMART" id="SM00829"/>
    </source>
</evidence>
<dbReference type="PANTHER" id="PTHR11695:SF647">
    <property type="entry name" value="ENOYL REDUCTASE (ER) DOMAIN-CONTAINING PROTEIN"/>
    <property type="match status" value="1"/>
</dbReference>
<dbReference type="Pfam" id="PF13602">
    <property type="entry name" value="ADH_zinc_N_2"/>
    <property type="match status" value="1"/>
</dbReference>